<organism evidence="2 3">
    <name type="scientific">Sulfurisphaera tokodaii</name>
    <dbReference type="NCBI Taxonomy" id="111955"/>
    <lineage>
        <taxon>Archaea</taxon>
        <taxon>Thermoproteota</taxon>
        <taxon>Thermoprotei</taxon>
        <taxon>Sulfolobales</taxon>
        <taxon>Sulfolobaceae</taxon>
        <taxon>Sulfurisphaera</taxon>
    </lineage>
</organism>
<dbReference type="AlphaFoldDB" id="A0A832TEF0"/>
<dbReference type="Gene3D" id="3.40.50.1820">
    <property type="entry name" value="alpha/beta hydrolase"/>
    <property type="match status" value="1"/>
</dbReference>
<comment type="caution">
    <text evidence="2">The sequence shown here is derived from an EMBL/GenBank/DDBJ whole genome shotgun (WGS) entry which is preliminary data.</text>
</comment>
<evidence type="ECO:0000313" key="2">
    <source>
        <dbReference type="EMBL" id="HII74447.1"/>
    </source>
</evidence>
<gene>
    <name evidence="2" type="ORF">HA332_08775</name>
</gene>
<dbReference type="GeneID" id="1458622"/>
<dbReference type="SUPFAM" id="SSF53474">
    <property type="entry name" value="alpha/beta-Hydrolases"/>
    <property type="match status" value="1"/>
</dbReference>
<dbReference type="InterPro" id="IPR029058">
    <property type="entry name" value="AB_hydrolase_fold"/>
</dbReference>
<evidence type="ECO:0000313" key="3">
    <source>
        <dbReference type="Proteomes" id="UP000646844"/>
    </source>
</evidence>
<dbReference type="Proteomes" id="UP000646844">
    <property type="component" value="Unassembled WGS sequence"/>
</dbReference>
<name>A0A832TEF0_9CREN</name>
<proteinExistence type="predicted"/>
<sequence length="195" mass="22183">MRSLVIHGKGSSPEKVEWLAKPLRSFGEVIVPDFEIEVKEGVEKALQYNFDCIAGHSRGGTIALIVGALKGSCVIAVSAPSDRRKQKEYLSKFPQGTIQHKIYEDLIKLPDYEFDYSPLKYADKLKDVLLIHGENDEIVSKEHSIVMCEEIKKYGGNCELHIIPNMKHTPLGQQYSTIWNIIENWIRKRLQNSSQ</sequence>
<evidence type="ECO:0000259" key="1">
    <source>
        <dbReference type="Pfam" id="PF00326"/>
    </source>
</evidence>
<dbReference type="OMA" id="GMPPVLY"/>
<reference evidence="2" key="1">
    <citation type="journal article" date="2020" name="bioRxiv">
        <title>A rank-normalized archaeal taxonomy based on genome phylogeny resolves widespread incomplete and uneven classifications.</title>
        <authorList>
            <person name="Rinke C."/>
            <person name="Chuvochina M."/>
            <person name="Mussig A.J."/>
            <person name="Chaumeil P.-A."/>
            <person name="Waite D.W."/>
            <person name="Whitman W.B."/>
            <person name="Parks D.H."/>
            <person name="Hugenholtz P."/>
        </authorList>
    </citation>
    <scope>NUCLEOTIDE SEQUENCE</scope>
    <source>
        <strain evidence="2">UBA8838</strain>
    </source>
</reference>
<feature type="domain" description="Peptidase S9 prolyl oligopeptidase catalytic" evidence="1">
    <location>
        <begin position="4"/>
        <end position="177"/>
    </location>
</feature>
<dbReference type="InterPro" id="IPR001375">
    <property type="entry name" value="Peptidase_S9_cat"/>
</dbReference>
<dbReference type="GO" id="GO:0008236">
    <property type="term" value="F:serine-type peptidase activity"/>
    <property type="evidence" value="ECO:0007669"/>
    <property type="project" value="InterPro"/>
</dbReference>
<dbReference type="Pfam" id="PF00326">
    <property type="entry name" value="Peptidase_S9"/>
    <property type="match status" value="1"/>
</dbReference>
<dbReference type="GO" id="GO:0006508">
    <property type="term" value="P:proteolysis"/>
    <property type="evidence" value="ECO:0007669"/>
    <property type="project" value="InterPro"/>
</dbReference>
<dbReference type="EMBL" id="DUJO01000041">
    <property type="protein sequence ID" value="HII74447.1"/>
    <property type="molecule type" value="Genomic_DNA"/>
</dbReference>
<accession>A0A832TEF0</accession>
<protein>
    <submittedName>
        <fullName evidence="2">Prolyl oligopeptidase family serine peptidase</fullName>
    </submittedName>
</protein>
<dbReference type="RefSeq" id="WP_010978655.1">
    <property type="nucleotide sequence ID" value="NZ_BAABQO010000036.1"/>
</dbReference>